<protein>
    <submittedName>
        <fullName evidence="1">Uncharacterized protein</fullName>
    </submittedName>
</protein>
<proteinExistence type="predicted"/>
<gene>
    <name evidence="1" type="ORF">KI387_003930</name>
</gene>
<comment type="caution">
    <text evidence="1">The sequence shown here is derived from an EMBL/GenBank/DDBJ whole genome shotgun (WGS) entry which is preliminary data.</text>
</comment>
<evidence type="ECO:0000313" key="2">
    <source>
        <dbReference type="Proteomes" id="UP000824469"/>
    </source>
</evidence>
<reference evidence="1 2" key="1">
    <citation type="journal article" date="2021" name="Nat. Plants">
        <title>The Taxus genome provides insights into paclitaxel biosynthesis.</title>
        <authorList>
            <person name="Xiong X."/>
            <person name="Gou J."/>
            <person name="Liao Q."/>
            <person name="Li Y."/>
            <person name="Zhou Q."/>
            <person name="Bi G."/>
            <person name="Li C."/>
            <person name="Du R."/>
            <person name="Wang X."/>
            <person name="Sun T."/>
            <person name="Guo L."/>
            <person name="Liang H."/>
            <person name="Lu P."/>
            <person name="Wu Y."/>
            <person name="Zhang Z."/>
            <person name="Ro D.K."/>
            <person name="Shang Y."/>
            <person name="Huang S."/>
            <person name="Yan J."/>
        </authorList>
    </citation>
    <scope>NUCLEOTIDE SEQUENCE [LARGE SCALE GENOMIC DNA]</scope>
    <source>
        <strain evidence="1">Ta-2019</strain>
    </source>
</reference>
<evidence type="ECO:0000313" key="1">
    <source>
        <dbReference type="EMBL" id="KAH9331822.1"/>
    </source>
</evidence>
<keyword evidence="2" id="KW-1185">Reference proteome</keyword>
<feature type="non-terminal residue" evidence="1">
    <location>
        <position position="1"/>
    </location>
</feature>
<name>A0AA38LSH3_TAXCH</name>
<dbReference type="Proteomes" id="UP000824469">
    <property type="component" value="Unassembled WGS sequence"/>
</dbReference>
<organism evidence="1 2">
    <name type="scientific">Taxus chinensis</name>
    <name type="common">Chinese yew</name>
    <name type="synonym">Taxus wallichiana var. chinensis</name>
    <dbReference type="NCBI Taxonomy" id="29808"/>
    <lineage>
        <taxon>Eukaryota</taxon>
        <taxon>Viridiplantae</taxon>
        <taxon>Streptophyta</taxon>
        <taxon>Embryophyta</taxon>
        <taxon>Tracheophyta</taxon>
        <taxon>Spermatophyta</taxon>
        <taxon>Pinopsida</taxon>
        <taxon>Pinidae</taxon>
        <taxon>Conifers II</taxon>
        <taxon>Cupressales</taxon>
        <taxon>Taxaceae</taxon>
        <taxon>Taxus</taxon>
    </lineage>
</organism>
<dbReference type="AlphaFoldDB" id="A0AA38LSH3"/>
<feature type="non-terminal residue" evidence="1">
    <location>
        <position position="62"/>
    </location>
</feature>
<sequence>GPLWHADSGFTGSTTMVRSSKLSHSDGSEGCPIGKGYRIGISVDNGIGICSYFDREAIYIIG</sequence>
<dbReference type="EMBL" id="JAHRHJ020000001">
    <property type="protein sequence ID" value="KAH9331822.1"/>
    <property type="molecule type" value="Genomic_DNA"/>
</dbReference>
<accession>A0AA38LSH3</accession>